<dbReference type="EMBL" id="BMHB01000001">
    <property type="protein sequence ID" value="GGI13445.1"/>
    <property type="molecule type" value="Genomic_DNA"/>
</dbReference>
<evidence type="ECO:0000256" key="6">
    <source>
        <dbReference type="ARBA" id="ARBA00022989"/>
    </source>
</evidence>
<keyword evidence="15" id="KW-1185">Reference proteome</keyword>
<evidence type="ECO:0000256" key="10">
    <source>
        <dbReference type="ARBA" id="ARBA00066154"/>
    </source>
</evidence>
<dbReference type="AlphaFoldDB" id="A0A8J3EVV8"/>
<evidence type="ECO:0000256" key="9">
    <source>
        <dbReference type="ARBA" id="ARBA00035652"/>
    </source>
</evidence>
<evidence type="ECO:0000256" key="7">
    <source>
        <dbReference type="ARBA" id="ARBA00023136"/>
    </source>
</evidence>
<feature type="transmembrane region" description="Helical" evidence="12">
    <location>
        <begin position="82"/>
        <end position="99"/>
    </location>
</feature>
<feature type="transmembrane region" description="Helical" evidence="12">
    <location>
        <begin position="55"/>
        <end position="76"/>
    </location>
</feature>
<dbReference type="InterPro" id="IPR000515">
    <property type="entry name" value="MetI-like"/>
</dbReference>
<name>A0A8J3EVV8_9BACI</name>
<dbReference type="RefSeq" id="WP_087998182.1">
    <property type="nucleotide sequence ID" value="NZ_BMHB01000001.1"/>
</dbReference>
<dbReference type="FunFam" id="1.10.3720.10:FF:000001">
    <property type="entry name" value="Glycine betaine ABC transporter, permease"/>
    <property type="match status" value="1"/>
</dbReference>
<keyword evidence="7 12" id="KW-0472">Membrane</keyword>
<feature type="transmembrane region" description="Helical" evidence="12">
    <location>
        <begin position="27"/>
        <end position="46"/>
    </location>
</feature>
<dbReference type="PANTHER" id="PTHR30177:SF4">
    <property type="entry name" value="OSMOPROTECTANT IMPORT PERMEASE PROTEIN OSMW"/>
    <property type="match status" value="1"/>
</dbReference>
<keyword evidence="6 12" id="KW-1133">Transmembrane helix</keyword>
<dbReference type="Pfam" id="PF00528">
    <property type="entry name" value="BPD_transp_1"/>
    <property type="match status" value="1"/>
</dbReference>
<dbReference type="PROSITE" id="PS50928">
    <property type="entry name" value="ABC_TM1"/>
    <property type="match status" value="1"/>
</dbReference>
<dbReference type="Gene3D" id="3.40.190.10">
    <property type="entry name" value="Periplasmic binding protein-like II"/>
    <property type="match status" value="1"/>
</dbReference>
<comment type="similarity">
    <text evidence="9">In the N-terminal section; belongs to the binding-protein-dependent transport system permease family.</text>
</comment>
<comment type="subunit">
    <text evidence="10">The complex is probably composed of at least an ATP-binding protein (EgtUA) and a transmembrane protein (EgtUBC).</text>
</comment>
<comment type="subcellular location">
    <subcellularLocation>
        <location evidence="1 12">Cell membrane</location>
        <topology evidence="1 12">Multi-pass membrane protein</topology>
    </subcellularLocation>
</comment>
<comment type="caution">
    <text evidence="14">The sequence shown here is derived from an EMBL/GenBank/DDBJ whole genome shotgun (WGS) entry which is preliminary data.</text>
</comment>
<evidence type="ECO:0000256" key="8">
    <source>
        <dbReference type="ARBA" id="ARBA00035642"/>
    </source>
</evidence>
<keyword evidence="4 12" id="KW-0812">Transmembrane</keyword>
<dbReference type="GO" id="GO:0006865">
    <property type="term" value="P:amino acid transport"/>
    <property type="evidence" value="ECO:0007669"/>
    <property type="project" value="UniProtKB-KW"/>
</dbReference>
<dbReference type="GO" id="GO:0016597">
    <property type="term" value="F:amino acid binding"/>
    <property type="evidence" value="ECO:0007669"/>
    <property type="project" value="UniProtKB-ARBA"/>
</dbReference>
<dbReference type="Pfam" id="PF04069">
    <property type="entry name" value="OpuAC"/>
    <property type="match status" value="1"/>
</dbReference>
<keyword evidence="3 12" id="KW-0813">Transport</keyword>
<evidence type="ECO:0000256" key="5">
    <source>
        <dbReference type="ARBA" id="ARBA00022970"/>
    </source>
</evidence>
<dbReference type="InterPro" id="IPR058089">
    <property type="entry name" value="EgtUBC_SBD"/>
</dbReference>
<organism evidence="14 15">
    <name type="scientific">Gottfriedia solisilvae</name>
    <dbReference type="NCBI Taxonomy" id="1516104"/>
    <lineage>
        <taxon>Bacteria</taxon>
        <taxon>Bacillati</taxon>
        <taxon>Bacillota</taxon>
        <taxon>Bacilli</taxon>
        <taxon>Bacillales</taxon>
        <taxon>Bacillaceae</taxon>
        <taxon>Gottfriedia</taxon>
    </lineage>
</organism>
<evidence type="ECO:0000313" key="15">
    <source>
        <dbReference type="Proteomes" id="UP000626244"/>
    </source>
</evidence>
<dbReference type="SUPFAM" id="SSF161098">
    <property type="entry name" value="MetI-like"/>
    <property type="match status" value="1"/>
</dbReference>
<comment type="similarity">
    <text evidence="2">Belongs to the binding-protein-dependent transport system permease family. CysTW subfamily.</text>
</comment>
<dbReference type="GO" id="GO:0043190">
    <property type="term" value="C:ATP-binding cassette (ABC) transporter complex"/>
    <property type="evidence" value="ECO:0007669"/>
    <property type="project" value="InterPro"/>
</dbReference>
<evidence type="ECO:0000256" key="11">
    <source>
        <dbReference type="ARBA" id="ARBA00067268"/>
    </source>
</evidence>
<comment type="similarity">
    <text evidence="8">In the C-terminal section; belongs to the OsmX family.</text>
</comment>
<dbReference type="InterPro" id="IPR051204">
    <property type="entry name" value="ABC_transp_perm/SBD"/>
</dbReference>
<dbReference type="OrthoDB" id="9801163at2"/>
<dbReference type="Gene3D" id="3.40.190.120">
    <property type="entry name" value="Osmoprotection protein (prox), domain 2"/>
    <property type="match status" value="1"/>
</dbReference>
<gene>
    <name evidence="14" type="primary">opuBB</name>
    <name evidence="14" type="ORF">GCM10007380_17950</name>
</gene>
<protein>
    <recommendedName>
        <fullName evidence="11">Probable ergothioneine transporter EgtUBC</fullName>
    </recommendedName>
</protein>
<dbReference type="CDD" id="cd06261">
    <property type="entry name" value="TM_PBP2"/>
    <property type="match status" value="1"/>
</dbReference>
<evidence type="ECO:0000256" key="1">
    <source>
        <dbReference type="ARBA" id="ARBA00004651"/>
    </source>
</evidence>
<evidence type="ECO:0000313" key="14">
    <source>
        <dbReference type="EMBL" id="GGI13445.1"/>
    </source>
</evidence>
<sequence length="508" mass="55948">MILTSFLDTFGNRKEQLATALIEHVQLSLLSLIIAIVVAIPIGIYLSRKQILSEYVIGSTAIIQTIPSLALLGILIPLVGIGKVPAIIALSVYALLPILRNTYTGIKEIDPILLEAATGLGMKNSQRLVKVELPLALPVIMAGVRTSMVLIVGTATIAALIGAGGLGSLILLGIDRNDMNLIIIGAIPAAILAIFFDFLLRILEKSSFKSFSLRMVTTGFIILALCISPITIQAWNKTDIVIAGKLGAEPEIIMNMYKLMIENETNLKVEVKPNFGKTTFVFNALKNGDIDIYPEYTGTVVSTFLKEKAVSNNASEVYEQSKNGLVKKYNMSFLAPMKFNDTYALAMPEKVANQYGIETISDAVKYANQLKAGFTLEFSDREDGYLGLKKLYGLNLPNLKTMEPKLRYQAIQSGDISIIDAYSTDSELDSYDMKVLKDDKELFPPYQCAPLLRSETIEKYPMIEKVLNKLQNKISDDEMRNMNYQVNVDGKTAESVAKEFLKSEGLLQ</sequence>
<feature type="transmembrane region" description="Helical" evidence="12">
    <location>
        <begin position="149"/>
        <end position="174"/>
    </location>
</feature>
<dbReference type="InterPro" id="IPR007210">
    <property type="entry name" value="ABC_Gly_betaine_transp_sub-bd"/>
</dbReference>
<proteinExistence type="inferred from homology"/>
<feature type="transmembrane region" description="Helical" evidence="12">
    <location>
        <begin position="215"/>
        <end position="235"/>
    </location>
</feature>
<evidence type="ECO:0000256" key="12">
    <source>
        <dbReference type="RuleBase" id="RU363032"/>
    </source>
</evidence>
<dbReference type="GO" id="GO:0022857">
    <property type="term" value="F:transmembrane transporter activity"/>
    <property type="evidence" value="ECO:0007669"/>
    <property type="project" value="InterPro"/>
</dbReference>
<feature type="transmembrane region" description="Helical" evidence="12">
    <location>
        <begin position="180"/>
        <end position="203"/>
    </location>
</feature>
<feature type="domain" description="ABC transmembrane type-1" evidence="13">
    <location>
        <begin position="21"/>
        <end position="200"/>
    </location>
</feature>
<evidence type="ECO:0000256" key="2">
    <source>
        <dbReference type="ARBA" id="ARBA00007069"/>
    </source>
</evidence>
<dbReference type="Gene3D" id="1.10.3720.10">
    <property type="entry name" value="MetI-like"/>
    <property type="match status" value="1"/>
</dbReference>
<dbReference type="Proteomes" id="UP000626244">
    <property type="component" value="Unassembled WGS sequence"/>
</dbReference>
<keyword evidence="5" id="KW-0029">Amino-acid transport</keyword>
<dbReference type="GO" id="GO:0031460">
    <property type="term" value="P:glycine betaine transport"/>
    <property type="evidence" value="ECO:0007669"/>
    <property type="project" value="TreeGrafter"/>
</dbReference>
<evidence type="ECO:0000259" key="13">
    <source>
        <dbReference type="PROSITE" id="PS50928"/>
    </source>
</evidence>
<accession>A0A8J3EVV8</accession>
<dbReference type="SUPFAM" id="SSF53850">
    <property type="entry name" value="Periplasmic binding protein-like II"/>
    <property type="match status" value="1"/>
</dbReference>
<dbReference type="PANTHER" id="PTHR30177">
    <property type="entry name" value="GLYCINE BETAINE/L-PROLINE TRANSPORT SYSTEM PERMEASE PROTEIN PROW"/>
    <property type="match status" value="1"/>
</dbReference>
<reference evidence="15" key="1">
    <citation type="journal article" date="2019" name="Int. J. Syst. Evol. Microbiol.">
        <title>The Global Catalogue of Microorganisms (GCM) 10K type strain sequencing project: providing services to taxonomists for standard genome sequencing and annotation.</title>
        <authorList>
            <consortium name="The Broad Institute Genomics Platform"/>
            <consortium name="The Broad Institute Genome Sequencing Center for Infectious Disease"/>
            <person name="Wu L."/>
            <person name="Ma J."/>
        </authorList>
    </citation>
    <scope>NUCLEOTIDE SEQUENCE [LARGE SCALE GENOMIC DNA]</scope>
    <source>
        <strain evidence="15">CGMCC 1.14993</strain>
    </source>
</reference>
<dbReference type="CDD" id="cd13610">
    <property type="entry name" value="PBP2_ChoS"/>
    <property type="match status" value="1"/>
</dbReference>
<dbReference type="FunFam" id="3.40.190.120:FF:000002">
    <property type="entry name" value="Osmoprotectant ABC transporter, permease protein"/>
    <property type="match status" value="1"/>
</dbReference>
<evidence type="ECO:0000256" key="3">
    <source>
        <dbReference type="ARBA" id="ARBA00022448"/>
    </source>
</evidence>
<evidence type="ECO:0000256" key="4">
    <source>
        <dbReference type="ARBA" id="ARBA00022692"/>
    </source>
</evidence>
<dbReference type="InterPro" id="IPR035906">
    <property type="entry name" value="MetI-like_sf"/>
</dbReference>